<feature type="active site" description="Charge relay system" evidence="5">
    <location>
        <position position="447"/>
    </location>
</feature>
<dbReference type="InterPro" id="IPR022398">
    <property type="entry name" value="Peptidase_S8_His-AS"/>
</dbReference>
<keyword evidence="10" id="KW-1185">Reference proteome</keyword>
<dbReference type="PROSITE" id="PS51892">
    <property type="entry name" value="SUBTILASE"/>
    <property type="match status" value="1"/>
</dbReference>
<evidence type="ECO:0000313" key="9">
    <source>
        <dbReference type="EMBL" id="RDG35161.1"/>
    </source>
</evidence>
<dbReference type="Pfam" id="PF00082">
    <property type="entry name" value="Peptidase_S8"/>
    <property type="match status" value="1"/>
</dbReference>
<evidence type="ECO:0000313" key="10">
    <source>
        <dbReference type="Proteomes" id="UP000253741"/>
    </source>
</evidence>
<feature type="chain" id="PRO_5038929453" description="Peptidase S8/S53 domain-containing protein" evidence="7">
    <location>
        <begin position="31"/>
        <end position="510"/>
    </location>
</feature>
<evidence type="ECO:0000256" key="5">
    <source>
        <dbReference type="PROSITE-ProRule" id="PRU01240"/>
    </source>
</evidence>
<feature type="signal peptide" evidence="7">
    <location>
        <begin position="1"/>
        <end position="30"/>
    </location>
</feature>
<evidence type="ECO:0000256" key="2">
    <source>
        <dbReference type="ARBA" id="ARBA00022670"/>
    </source>
</evidence>
<evidence type="ECO:0000256" key="3">
    <source>
        <dbReference type="ARBA" id="ARBA00022801"/>
    </source>
</evidence>
<dbReference type="InterPro" id="IPR015500">
    <property type="entry name" value="Peptidase_S8_subtilisin-rel"/>
</dbReference>
<dbReference type="InterPro" id="IPR023828">
    <property type="entry name" value="Peptidase_S8_Ser-AS"/>
</dbReference>
<gene>
    <name evidence="9" type="ORF">DVH02_26955</name>
</gene>
<dbReference type="GO" id="GO:0004252">
    <property type="term" value="F:serine-type endopeptidase activity"/>
    <property type="evidence" value="ECO:0007669"/>
    <property type="project" value="UniProtKB-UniRule"/>
</dbReference>
<evidence type="ECO:0000259" key="8">
    <source>
        <dbReference type="Pfam" id="PF00082"/>
    </source>
</evidence>
<feature type="active site" description="Charge relay system" evidence="5">
    <location>
        <position position="265"/>
    </location>
</feature>
<keyword evidence="7" id="KW-0732">Signal</keyword>
<dbReference type="AlphaFoldDB" id="A0A370B0Q2"/>
<keyword evidence="3 5" id="KW-0378">Hydrolase</keyword>
<feature type="active site" description="Charge relay system" evidence="5">
    <location>
        <position position="197"/>
    </location>
</feature>
<dbReference type="InterPro" id="IPR000209">
    <property type="entry name" value="Peptidase_S8/S53_dom"/>
</dbReference>
<comment type="similarity">
    <text evidence="1 5">Belongs to the peptidase S8 family.</text>
</comment>
<dbReference type="PROSITE" id="PS00137">
    <property type="entry name" value="SUBTILASE_HIS"/>
    <property type="match status" value="1"/>
</dbReference>
<dbReference type="PRINTS" id="PR00723">
    <property type="entry name" value="SUBTILISIN"/>
</dbReference>
<keyword evidence="4 5" id="KW-0720">Serine protease</keyword>
<evidence type="ECO:0000256" key="4">
    <source>
        <dbReference type="ARBA" id="ARBA00022825"/>
    </source>
</evidence>
<dbReference type="InterPro" id="IPR050131">
    <property type="entry name" value="Peptidase_S8_subtilisin-like"/>
</dbReference>
<proteinExistence type="inferred from homology"/>
<evidence type="ECO:0000256" key="7">
    <source>
        <dbReference type="SAM" id="SignalP"/>
    </source>
</evidence>
<evidence type="ECO:0000256" key="6">
    <source>
        <dbReference type="SAM" id="MobiDB-lite"/>
    </source>
</evidence>
<dbReference type="PANTHER" id="PTHR43806:SF11">
    <property type="entry name" value="CEREVISIN-RELATED"/>
    <property type="match status" value="1"/>
</dbReference>
<dbReference type="Gene3D" id="3.40.50.200">
    <property type="entry name" value="Peptidase S8/S53 domain"/>
    <property type="match status" value="1"/>
</dbReference>
<name>A0A370B0Q2_9ACTN</name>
<dbReference type="SUPFAM" id="SSF52743">
    <property type="entry name" value="Subtilisin-like"/>
    <property type="match status" value="1"/>
</dbReference>
<organism evidence="9 10">
    <name type="scientific">Streptomyces corynorhini</name>
    <dbReference type="NCBI Taxonomy" id="2282652"/>
    <lineage>
        <taxon>Bacteria</taxon>
        <taxon>Bacillati</taxon>
        <taxon>Actinomycetota</taxon>
        <taxon>Actinomycetes</taxon>
        <taxon>Kitasatosporales</taxon>
        <taxon>Streptomycetaceae</taxon>
        <taxon>Streptomyces</taxon>
    </lineage>
</organism>
<dbReference type="PANTHER" id="PTHR43806">
    <property type="entry name" value="PEPTIDASE S8"/>
    <property type="match status" value="1"/>
</dbReference>
<evidence type="ECO:0000256" key="1">
    <source>
        <dbReference type="ARBA" id="ARBA00011073"/>
    </source>
</evidence>
<sequence>MRGSVRTSWRYRAVMIVLIFCAMVPAVTSAADTAEPVRGEVWREGLESDLRVEGLIVAYRPGTAMATGDVSAASAALPSPGGGVRLSVVEPLPLERMLVGVSPARLSKAELVRVMELIAADEGVRLVEPNLVFPPPGELGSTGTARPAAGARAPQLDDPNDPYYRDQWGIQRVAHTYVPQAWDLGVSGLNQTIAVVDTGYIRHPDIANQLWDRGRNFIRDARSSRVPAGPSDDAEDLGTWADRGYCGVDQYGDPVPSQKVPSSWHGSHVAGIAAAQANNALGIAGIAYRARILPVRVIGACGADGADIENGIVWAAGGPVPGGRVNAHPADVINLSLGGESACSPTMQAALDYAAGQGITVVIAAGNDNADSVDYSPANCAGPKIVVGALRADGTRWVDGLHQGSNWGAQVDVVAPGADIPSTVGLSDVGPLRDPWNFGVRNQTGTSMAAPHVAAVAALVRERYPQSTPLQVKERITVGAEAMQQPGNCWDMGVSICGSGLVRAWNSVQP</sequence>
<dbReference type="PROSITE" id="PS00138">
    <property type="entry name" value="SUBTILASE_SER"/>
    <property type="match status" value="1"/>
</dbReference>
<reference evidence="9 10" key="1">
    <citation type="submission" date="2018-07" db="EMBL/GenBank/DDBJ databases">
        <title>Streptomyces species from bats.</title>
        <authorList>
            <person name="Dunlap C."/>
        </authorList>
    </citation>
    <scope>NUCLEOTIDE SEQUENCE [LARGE SCALE GENOMIC DNA]</scope>
    <source>
        <strain evidence="9 10">AC230</strain>
    </source>
</reference>
<feature type="domain" description="Peptidase S8/S53" evidence="8">
    <location>
        <begin position="190"/>
        <end position="480"/>
    </location>
</feature>
<feature type="compositionally biased region" description="Low complexity" evidence="6">
    <location>
        <begin position="142"/>
        <end position="154"/>
    </location>
</feature>
<dbReference type="EMBL" id="QQNA01000246">
    <property type="protein sequence ID" value="RDG35161.1"/>
    <property type="molecule type" value="Genomic_DNA"/>
</dbReference>
<dbReference type="InterPro" id="IPR036852">
    <property type="entry name" value="Peptidase_S8/S53_dom_sf"/>
</dbReference>
<dbReference type="GO" id="GO:0006508">
    <property type="term" value="P:proteolysis"/>
    <property type="evidence" value="ECO:0007669"/>
    <property type="project" value="UniProtKB-KW"/>
</dbReference>
<dbReference type="Proteomes" id="UP000253741">
    <property type="component" value="Unassembled WGS sequence"/>
</dbReference>
<feature type="region of interest" description="Disordered" evidence="6">
    <location>
        <begin position="138"/>
        <end position="161"/>
    </location>
</feature>
<protein>
    <recommendedName>
        <fullName evidence="8">Peptidase S8/S53 domain-containing protein</fullName>
    </recommendedName>
</protein>
<comment type="caution">
    <text evidence="9">The sequence shown here is derived from an EMBL/GenBank/DDBJ whole genome shotgun (WGS) entry which is preliminary data.</text>
</comment>
<keyword evidence="2 5" id="KW-0645">Protease</keyword>
<accession>A0A370B0Q2</accession>